<keyword evidence="11" id="KW-1133">Transmembrane helix</keyword>
<evidence type="ECO:0000256" key="8">
    <source>
        <dbReference type="ARBA" id="ARBA00023012"/>
    </source>
</evidence>
<dbReference type="FunFam" id="1.10.287.130:FF:000002">
    <property type="entry name" value="Two-component osmosensing histidine kinase"/>
    <property type="match status" value="1"/>
</dbReference>
<dbReference type="InterPro" id="IPR036097">
    <property type="entry name" value="HisK_dim/P_sf"/>
</dbReference>
<dbReference type="Pfam" id="PF02518">
    <property type="entry name" value="HATPase_c"/>
    <property type="match status" value="1"/>
</dbReference>
<dbReference type="SMART" id="SM00086">
    <property type="entry name" value="PAC"/>
    <property type="match status" value="1"/>
</dbReference>
<dbReference type="GO" id="GO:0005524">
    <property type="term" value="F:ATP binding"/>
    <property type="evidence" value="ECO:0007669"/>
    <property type="project" value="UniProtKB-KW"/>
</dbReference>
<dbReference type="PANTHER" id="PTHR45339:SF1">
    <property type="entry name" value="HYBRID SIGNAL TRANSDUCTION HISTIDINE KINASE J"/>
    <property type="match status" value="1"/>
</dbReference>
<dbReference type="Proteomes" id="UP000324298">
    <property type="component" value="Unassembled WGS sequence"/>
</dbReference>
<keyword evidence="8" id="KW-0902">Two-component regulatory system</keyword>
<dbReference type="Pfam" id="PF13426">
    <property type="entry name" value="PAS_9"/>
    <property type="match status" value="1"/>
</dbReference>
<comment type="catalytic activity">
    <reaction evidence="1">
        <text>ATP + protein L-histidine = ADP + protein N-phospho-L-histidine.</text>
        <dbReference type="EC" id="2.7.13.3"/>
    </reaction>
</comment>
<comment type="caution">
    <text evidence="15">The sequence shown here is derived from an EMBL/GenBank/DDBJ whole genome shotgun (WGS) entry which is preliminary data.</text>
</comment>
<evidence type="ECO:0000259" key="12">
    <source>
        <dbReference type="PROSITE" id="PS50109"/>
    </source>
</evidence>
<evidence type="ECO:0000259" key="13">
    <source>
        <dbReference type="PROSITE" id="PS50112"/>
    </source>
</evidence>
<dbReference type="InterPro" id="IPR004358">
    <property type="entry name" value="Sig_transdc_His_kin-like_C"/>
</dbReference>
<dbReference type="SMART" id="SM00387">
    <property type="entry name" value="HATPase_c"/>
    <property type="match status" value="1"/>
</dbReference>
<evidence type="ECO:0000256" key="11">
    <source>
        <dbReference type="SAM" id="Phobius"/>
    </source>
</evidence>
<dbReference type="RefSeq" id="WP_149306474.1">
    <property type="nucleotide sequence ID" value="NZ_SRSD01000002.1"/>
</dbReference>
<dbReference type="SMART" id="SM00388">
    <property type="entry name" value="HisKA"/>
    <property type="match status" value="1"/>
</dbReference>
<evidence type="ECO:0000256" key="7">
    <source>
        <dbReference type="ARBA" id="ARBA00022840"/>
    </source>
</evidence>
<dbReference type="EMBL" id="SRSD01000002">
    <property type="protein sequence ID" value="KAA0894317.1"/>
    <property type="molecule type" value="Genomic_DNA"/>
</dbReference>
<dbReference type="CDD" id="cd16922">
    <property type="entry name" value="HATPase_EvgS-ArcB-TorS-like"/>
    <property type="match status" value="1"/>
</dbReference>
<dbReference type="Gene3D" id="3.30.450.20">
    <property type="entry name" value="PAS domain"/>
    <property type="match status" value="1"/>
</dbReference>
<accession>A0A5A9XMF0</accession>
<feature type="domain" description="PAS" evidence="13">
    <location>
        <begin position="175"/>
        <end position="218"/>
    </location>
</feature>
<name>A0A5A9XMF0_9BACT</name>
<dbReference type="GO" id="GO:0000155">
    <property type="term" value="F:phosphorelay sensor kinase activity"/>
    <property type="evidence" value="ECO:0007669"/>
    <property type="project" value="InterPro"/>
</dbReference>
<dbReference type="InterPro" id="IPR003594">
    <property type="entry name" value="HATPase_dom"/>
</dbReference>
<dbReference type="SUPFAM" id="SSF55874">
    <property type="entry name" value="ATPase domain of HSP90 chaperone/DNA topoisomerase II/histidine kinase"/>
    <property type="match status" value="1"/>
</dbReference>
<dbReference type="InterPro" id="IPR036890">
    <property type="entry name" value="HATPase_C_sf"/>
</dbReference>
<feature type="domain" description="Histidine kinase" evidence="12">
    <location>
        <begin position="315"/>
        <end position="536"/>
    </location>
</feature>
<dbReference type="PROSITE" id="PS50109">
    <property type="entry name" value="HIS_KIN"/>
    <property type="match status" value="1"/>
</dbReference>
<dbReference type="PANTHER" id="PTHR45339">
    <property type="entry name" value="HYBRID SIGNAL TRANSDUCTION HISTIDINE KINASE J"/>
    <property type="match status" value="1"/>
</dbReference>
<comment type="subunit">
    <text evidence="9">At low DSF concentrations, interacts with RpfF.</text>
</comment>
<keyword evidence="5" id="KW-0547">Nucleotide-binding</keyword>
<evidence type="ECO:0000256" key="10">
    <source>
        <dbReference type="ARBA" id="ARBA00068150"/>
    </source>
</evidence>
<evidence type="ECO:0000313" key="16">
    <source>
        <dbReference type="Proteomes" id="UP000324298"/>
    </source>
</evidence>
<dbReference type="PROSITE" id="PS50113">
    <property type="entry name" value="PAC"/>
    <property type="match status" value="1"/>
</dbReference>
<dbReference type="SUPFAM" id="SSF47384">
    <property type="entry name" value="Homodimeric domain of signal transducing histidine kinase"/>
    <property type="match status" value="1"/>
</dbReference>
<sequence length="549" mass="60325">MNRIDLSIRHISLVTAAAVSLLIALLVPVAYFAISYQYLRGTIDAQNELNASAVTDIVKKNPTMWRFEDLRLSEMLDRRLDHGMDEERVITDTRGEVIARNAITVPQPRLSGVHDIYDAGTVVARLTTSRSLVSLWCATAFLAAGSTLFALVVFYLLRTYPLQALRKASLALAESEERHRLLFEQSRDALVVTMPDGAVISANPAACDLFGMTREEFLTVGRDAIMDPGDGPNREALAVKAHTGQFNGELNFTRRDGSRFPGDVSLSRFSDSAGVVRTIMRIRDVTERKQTEEFLRQAKKAAEAASLAKGQFLANMSHEIRTPMNGIIGVTGMLLDTKLDPEQREYAEVVRESGLCLLTMVNDVLDLSKIEARKIELKTEEFDLRATVAGTMDLLAVEARAKGLKLDAEIAPDVPLSLKGDPGRLRQIITNLVGNAIKFTHHGSVSLHISKDTEDRHSVTLRFLVRDSGIGIPADKLNLIFEPFTQVDSSTTRRYGGTGLGLALSRQFAEMMGGTMGVESVEGQGSTFWFTAVLEKRGAQGEEPHLAPP</sequence>
<dbReference type="PRINTS" id="PR00344">
    <property type="entry name" value="BCTRLSENSOR"/>
</dbReference>
<dbReference type="InterPro" id="IPR000014">
    <property type="entry name" value="PAS"/>
</dbReference>
<dbReference type="CDD" id="cd00082">
    <property type="entry name" value="HisKA"/>
    <property type="match status" value="1"/>
</dbReference>
<evidence type="ECO:0000256" key="3">
    <source>
        <dbReference type="ARBA" id="ARBA00022553"/>
    </source>
</evidence>
<dbReference type="SUPFAM" id="SSF55785">
    <property type="entry name" value="PYP-like sensor domain (PAS domain)"/>
    <property type="match status" value="1"/>
</dbReference>
<feature type="transmembrane region" description="Helical" evidence="11">
    <location>
        <begin position="12"/>
        <end position="34"/>
    </location>
</feature>
<keyword evidence="16" id="KW-1185">Reference proteome</keyword>
<dbReference type="CDD" id="cd00130">
    <property type="entry name" value="PAS"/>
    <property type="match status" value="1"/>
</dbReference>
<dbReference type="NCBIfam" id="TIGR00229">
    <property type="entry name" value="sensory_box"/>
    <property type="match status" value="1"/>
</dbReference>
<keyword evidence="6 15" id="KW-0418">Kinase</keyword>
<evidence type="ECO:0000256" key="5">
    <source>
        <dbReference type="ARBA" id="ARBA00022741"/>
    </source>
</evidence>
<keyword evidence="3" id="KW-0597">Phosphoprotein</keyword>
<organism evidence="15 16">
    <name type="scientific">Oryzomonas rubra</name>
    <dbReference type="NCBI Taxonomy" id="2509454"/>
    <lineage>
        <taxon>Bacteria</taxon>
        <taxon>Pseudomonadati</taxon>
        <taxon>Thermodesulfobacteriota</taxon>
        <taxon>Desulfuromonadia</taxon>
        <taxon>Geobacterales</taxon>
        <taxon>Geobacteraceae</taxon>
        <taxon>Oryzomonas</taxon>
    </lineage>
</organism>
<evidence type="ECO:0000256" key="6">
    <source>
        <dbReference type="ARBA" id="ARBA00022777"/>
    </source>
</evidence>
<dbReference type="PROSITE" id="PS50112">
    <property type="entry name" value="PAS"/>
    <property type="match status" value="1"/>
</dbReference>
<dbReference type="SMART" id="SM00091">
    <property type="entry name" value="PAS"/>
    <property type="match status" value="1"/>
</dbReference>
<dbReference type="Pfam" id="PF00512">
    <property type="entry name" value="HisKA"/>
    <property type="match status" value="1"/>
</dbReference>
<dbReference type="InterPro" id="IPR005467">
    <property type="entry name" value="His_kinase_dom"/>
</dbReference>
<reference evidence="15 16" key="1">
    <citation type="submission" date="2019-04" db="EMBL/GenBank/DDBJ databases">
        <title>Geobacter ruber sp. nov., ferric-reducing bacteria isolated from paddy soil.</title>
        <authorList>
            <person name="Xu Z."/>
            <person name="Masuda Y."/>
            <person name="Itoh H."/>
            <person name="Senoo K."/>
        </authorList>
    </citation>
    <scope>NUCLEOTIDE SEQUENCE [LARGE SCALE GENOMIC DNA]</scope>
    <source>
        <strain evidence="15 16">Red88</strain>
    </source>
</reference>
<gene>
    <name evidence="15" type="ORF">ET418_05030</name>
</gene>
<keyword evidence="11" id="KW-0812">Transmembrane</keyword>
<feature type="domain" description="PAC" evidence="14">
    <location>
        <begin position="246"/>
        <end position="297"/>
    </location>
</feature>
<evidence type="ECO:0000256" key="1">
    <source>
        <dbReference type="ARBA" id="ARBA00000085"/>
    </source>
</evidence>
<keyword evidence="7" id="KW-0067">ATP-binding</keyword>
<protein>
    <recommendedName>
        <fullName evidence="10">Sensory/regulatory protein RpfC</fullName>
        <ecNumber evidence="2">2.7.13.3</ecNumber>
    </recommendedName>
</protein>
<evidence type="ECO:0000259" key="14">
    <source>
        <dbReference type="PROSITE" id="PS50113"/>
    </source>
</evidence>
<dbReference type="Gene3D" id="1.10.287.130">
    <property type="match status" value="1"/>
</dbReference>
<dbReference type="EC" id="2.7.13.3" evidence="2"/>
<evidence type="ECO:0000313" key="15">
    <source>
        <dbReference type="EMBL" id="KAA0894317.1"/>
    </source>
</evidence>
<evidence type="ECO:0000256" key="2">
    <source>
        <dbReference type="ARBA" id="ARBA00012438"/>
    </source>
</evidence>
<keyword evidence="11" id="KW-0472">Membrane</keyword>
<proteinExistence type="predicted"/>
<dbReference type="InterPro" id="IPR001610">
    <property type="entry name" value="PAC"/>
</dbReference>
<dbReference type="FunFam" id="3.30.565.10:FF:000010">
    <property type="entry name" value="Sensor histidine kinase RcsC"/>
    <property type="match status" value="1"/>
</dbReference>
<evidence type="ECO:0000256" key="9">
    <source>
        <dbReference type="ARBA" id="ARBA00064003"/>
    </source>
</evidence>
<dbReference type="InterPro" id="IPR000700">
    <property type="entry name" value="PAS-assoc_C"/>
</dbReference>
<feature type="transmembrane region" description="Helical" evidence="11">
    <location>
        <begin position="133"/>
        <end position="157"/>
    </location>
</feature>
<dbReference type="OrthoDB" id="177675at2"/>
<keyword evidence="4" id="KW-0808">Transferase</keyword>
<dbReference type="InterPro" id="IPR035965">
    <property type="entry name" value="PAS-like_dom_sf"/>
</dbReference>
<dbReference type="Gene3D" id="3.30.565.10">
    <property type="entry name" value="Histidine kinase-like ATPase, C-terminal domain"/>
    <property type="match status" value="1"/>
</dbReference>
<dbReference type="AlphaFoldDB" id="A0A5A9XMF0"/>
<evidence type="ECO:0000256" key="4">
    <source>
        <dbReference type="ARBA" id="ARBA00022679"/>
    </source>
</evidence>
<dbReference type="InterPro" id="IPR003661">
    <property type="entry name" value="HisK_dim/P_dom"/>
</dbReference>